<protein>
    <submittedName>
        <fullName evidence="1">Uncharacterized protein</fullName>
    </submittedName>
</protein>
<evidence type="ECO:0000313" key="2">
    <source>
        <dbReference type="Proteomes" id="UP000314294"/>
    </source>
</evidence>
<reference evidence="1 2" key="1">
    <citation type="submission" date="2019-03" db="EMBL/GenBank/DDBJ databases">
        <title>First draft genome of Liparis tanakae, snailfish: a comprehensive survey of snailfish specific genes.</title>
        <authorList>
            <person name="Kim W."/>
            <person name="Song I."/>
            <person name="Jeong J.-H."/>
            <person name="Kim D."/>
            <person name="Kim S."/>
            <person name="Ryu S."/>
            <person name="Song J.Y."/>
            <person name="Lee S.K."/>
        </authorList>
    </citation>
    <scope>NUCLEOTIDE SEQUENCE [LARGE SCALE GENOMIC DNA]</scope>
    <source>
        <tissue evidence="1">Muscle</tissue>
    </source>
</reference>
<dbReference type="AlphaFoldDB" id="A0A4Z2I2W9"/>
<comment type="caution">
    <text evidence="1">The sequence shown here is derived from an EMBL/GenBank/DDBJ whole genome shotgun (WGS) entry which is preliminary data.</text>
</comment>
<dbReference type="Proteomes" id="UP000314294">
    <property type="component" value="Unassembled WGS sequence"/>
</dbReference>
<evidence type="ECO:0000313" key="1">
    <source>
        <dbReference type="EMBL" id="TNN71583.1"/>
    </source>
</evidence>
<gene>
    <name evidence="1" type="ORF">EYF80_018269</name>
</gene>
<dbReference type="EMBL" id="SRLO01000148">
    <property type="protein sequence ID" value="TNN71583.1"/>
    <property type="molecule type" value="Genomic_DNA"/>
</dbReference>
<name>A0A4Z2I2W9_9TELE</name>
<organism evidence="1 2">
    <name type="scientific">Liparis tanakae</name>
    <name type="common">Tanaka's snailfish</name>
    <dbReference type="NCBI Taxonomy" id="230148"/>
    <lineage>
        <taxon>Eukaryota</taxon>
        <taxon>Metazoa</taxon>
        <taxon>Chordata</taxon>
        <taxon>Craniata</taxon>
        <taxon>Vertebrata</taxon>
        <taxon>Euteleostomi</taxon>
        <taxon>Actinopterygii</taxon>
        <taxon>Neopterygii</taxon>
        <taxon>Teleostei</taxon>
        <taxon>Neoteleostei</taxon>
        <taxon>Acanthomorphata</taxon>
        <taxon>Eupercaria</taxon>
        <taxon>Perciformes</taxon>
        <taxon>Cottioidei</taxon>
        <taxon>Cottales</taxon>
        <taxon>Liparidae</taxon>
        <taxon>Liparis</taxon>
    </lineage>
</organism>
<accession>A0A4Z2I2W9</accession>
<proteinExistence type="predicted"/>
<keyword evidence="2" id="KW-1185">Reference proteome</keyword>
<sequence length="117" mass="13123">MNNIHKDEPFHPQSFMKCDKMLRVYVHTPNYVPAPLDTLLPEMWFKAQLLPLAARYGGHPAAKQPRKRNPSAVSSKRIFRVERTGDVFPPGRLTSAPCPLLCRGLPPAPQSDPTHTA</sequence>